<dbReference type="AlphaFoldDB" id="A0A1Q9DG02"/>
<sequence>MARLRRPESFDDVRAEGLFRTTTVPQPFGLKALNRRTLFCKADVNLSHVLAVGTSIFESTAQAEGVVFLSHRWGSARWTKYLALCLYVLWDDAYFVRLWCQLELATFAKHGGAQKADAIVLGS</sequence>
<protein>
    <submittedName>
        <fullName evidence="1">Uncharacterized protein</fullName>
    </submittedName>
</protein>
<dbReference type="Proteomes" id="UP000186817">
    <property type="component" value="Unassembled WGS sequence"/>
</dbReference>
<proteinExistence type="predicted"/>
<dbReference type="EMBL" id="LSRX01000556">
    <property type="protein sequence ID" value="OLP94102.1"/>
    <property type="molecule type" value="Genomic_DNA"/>
</dbReference>
<evidence type="ECO:0000313" key="1">
    <source>
        <dbReference type="EMBL" id="OLP94102.1"/>
    </source>
</evidence>
<keyword evidence="2" id="KW-1185">Reference proteome</keyword>
<comment type="caution">
    <text evidence="1">The sequence shown here is derived from an EMBL/GenBank/DDBJ whole genome shotgun (WGS) entry which is preliminary data.</text>
</comment>
<organism evidence="1 2">
    <name type="scientific">Symbiodinium microadriaticum</name>
    <name type="common">Dinoflagellate</name>
    <name type="synonym">Zooxanthella microadriatica</name>
    <dbReference type="NCBI Taxonomy" id="2951"/>
    <lineage>
        <taxon>Eukaryota</taxon>
        <taxon>Sar</taxon>
        <taxon>Alveolata</taxon>
        <taxon>Dinophyceae</taxon>
        <taxon>Suessiales</taxon>
        <taxon>Symbiodiniaceae</taxon>
        <taxon>Symbiodinium</taxon>
    </lineage>
</organism>
<evidence type="ECO:0000313" key="2">
    <source>
        <dbReference type="Proteomes" id="UP000186817"/>
    </source>
</evidence>
<name>A0A1Q9DG02_SYMMI</name>
<reference evidence="1 2" key="1">
    <citation type="submission" date="2016-02" db="EMBL/GenBank/DDBJ databases">
        <title>Genome analysis of coral dinoflagellate symbionts highlights evolutionary adaptations to a symbiotic lifestyle.</title>
        <authorList>
            <person name="Aranda M."/>
            <person name="Li Y."/>
            <person name="Liew Y.J."/>
            <person name="Baumgarten S."/>
            <person name="Simakov O."/>
            <person name="Wilson M."/>
            <person name="Piel J."/>
            <person name="Ashoor H."/>
            <person name="Bougouffa S."/>
            <person name="Bajic V.B."/>
            <person name="Ryu T."/>
            <person name="Ravasi T."/>
            <person name="Bayer T."/>
            <person name="Micklem G."/>
            <person name="Kim H."/>
            <person name="Bhak J."/>
            <person name="Lajeunesse T.C."/>
            <person name="Voolstra C.R."/>
        </authorList>
    </citation>
    <scope>NUCLEOTIDE SEQUENCE [LARGE SCALE GENOMIC DNA]</scope>
    <source>
        <strain evidence="1 2">CCMP2467</strain>
    </source>
</reference>
<gene>
    <name evidence="1" type="ORF">AK812_SmicGene23910</name>
</gene>
<accession>A0A1Q9DG02</accession>